<dbReference type="OrthoDB" id="18786at2759"/>
<accession>A0A1E4TGW5</accession>
<organism evidence="2 3">
    <name type="scientific">Tortispora caseinolytica NRRL Y-17796</name>
    <dbReference type="NCBI Taxonomy" id="767744"/>
    <lineage>
        <taxon>Eukaryota</taxon>
        <taxon>Fungi</taxon>
        <taxon>Dikarya</taxon>
        <taxon>Ascomycota</taxon>
        <taxon>Saccharomycotina</taxon>
        <taxon>Trigonopsidomycetes</taxon>
        <taxon>Trigonopsidales</taxon>
        <taxon>Trigonopsidaceae</taxon>
        <taxon>Tortispora</taxon>
    </lineage>
</organism>
<feature type="domain" description="Conserved oligomeric Golgi complex subunit 5 N-terminal" evidence="1">
    <location>
        <begin position="12"/>
        <end position="141"/>
    </location>
</feature>
<evidence type="ECO:0000313" key="2">
    <source>
        <dbReference type="EMBL" id="ODV90947.1"/>
    </source>
</evidence>
<dbReference type="EMBL" id="KV453842">
    <property type="protein sequence ID" value="ODV90947.1"/>
    <property type="molecule type" value="Genomic_DNA"/>
</dbReference>
<evidence type="ECO:0000259" key="1">
    <source>
        <dbReference type="Pfam" id="PF10392"/>
    </source>
</evidence>
<protein>
    <recommendedName>
        <fullName evidence="1">Conserved oligomeric Golgi complex subunit 5 N-terminal domain-containing protein</fullName>
    </recommendedName>
</protein>
<evidence type="ECO:0000313" key="3">
    <source>
        <dbReference type="Proteomes" id="UP000095023"/>
    </source>
</evidence>
<gene>
    <name evidence="2" type="ORF">CANCADRAFT_2664</name>
</gene>
<dbReference type="AlphaFoldDB" id="A0A1E4TGW5"/>
<dbReference type="InterPro" id="IPR049176">
    <property type="entry name" value="COG5_N"/>
</dbReference>
<dbReference type="Pfam" id="PF10392">
    <property type="entry name" value="COG5_N"/>
    <property type="match status" value="1"/>
</dbReference>
<reference evidence="3" key="1">
    <citation type="submission" date="2016-02" db="EMBL/GenBank/DDBJ databases">
        <title>Comparative genomics of biotechnologically important yeasts.</title>
        <authorList>
            <consortium name="DOE Joint Genome Institute"/>
            <person name="Riley R."/>
            <person name="Haridas S."/>
            <person name="Wolfe K.H."/>
            <person name="Lopes M.R."/>
            <person name="Hittinger C.T."/>
            <person name="Goker M."/>
            <person name="Salamov A."/>
            <person name="Wisecaver J."/>
            <person name="Long T.M."/>
            <person name="Aerts A.L."/>
            <person name="Barry K."/>
            <person name="Choi C."/>
            <person name="Clum A."/>
            <person name="Coughlan A.Y."/>
            <person name="Deshpande S."/>
            <person name="Douglass A.P."/>
            <person name="Hanson S.J."/>
            <person name="Klenk H.-P."/>
            <person name="Labutti K."/>
            <person name="Lapidus A."/>
            <person name="Lindquist E."/>
            <person name="Lipzen A."/>
            <person name="Meier-Kolthoff J.P."/>
            <person name="Ohm R.A."/>
            <person name="Otillar R.P."/>
            <person name="Pangilinan J."/>
            <person name="Peng Y."/>
            <person name="Rokas A."/>
            <person name="Rosa C.A."/>
            <person name="Scheuner C."/>
            <person name="Sibirny A.A."/>
            <person name="Slot J.C."/>
            <person name="Stielow J.B."/>
            <person name="Sun H."/>
            <person name="Kurtzman C.P."/>
            <person name="Blackwell M."/>
            <person name="Jeffries T.W."/>
            <person name="Grigoriev I.V."/>
        </authorList>
    </citation>
    <scope>NUCLEOTIDE SEQUENCE [LARGE SCALE GENOMIC DNA]</scope>
    <source>
        <strain evidence="3">NRRL Y-17796</strain>
    </source>
</reference>
<proteinExistence type="predicted"/>
<name>A0A1E4TGW5_9ASCO</name>
<dbReference type="Proteomes" id="UP000095023">
    <property type="component" value="Unassembled WGS sequence"/>
</dbReference>
<sequence>MSLRNQYINFDRLLSDNFNPSTYANILVLETHTESDDTVDLGPAKTKANFELDEVNIMLSERTNTHSRDILKFVDSVDQLSSKRDDLKEKVNYVSSSYQRLVKDISIYYDAHKIHEDLVRDHETMAQLRQLAHYLGLVRQIALSERTKNASYGSSLVSLINESKDFLLAHPQIQNLDTATKANQSVLRIETDIRKWAISNLLKVTEYTDEASFDVQLISSASLCLFAMSPKLFSSTIRDIQYSLVSSSLPYLLNSSPTMVTQSLKSISTKASMLGYFEQILAKTYPNDQNLASYLKNGLSRESFVSEFWIELASGWQNRLSRQSRWRSAHGSMRRAVIDAVSQTAASQDSLAAMLSALDSIAK</sequence>
<keyword evidence="3" id="KW-1185">Reference proteome</keyword>